<sequence>MAPRTSAAARPAAPAHERPRTARPPGWRTLLPVVLVGGLLLLRVVAQGPYDALVREDGPVEWATVLVYLVAAGAAALVVRALLRGGRRVEALLWGVVVLAFLGIASEEVSWGQRIAGFEGPQALVERNKQDEANLHNLLRRHQLHAVYLAVGLYGAGLGRLLVRRHPWTRARAALLAPGPREAWFFGALVAVYGYYELGEPVVARLLGPGHDALSLGVSRLQEVAELSLALGFLLFALGARRAASSAPADPAARGAAGG</sequence>
<dbReference type="EMBL" id="QZEZ01000001">
    <property type="protein sequence ID" value="RJK97882.1"/>
    <property type="molecule type" value="Genomic_DNA"/>
</dbReference>
<proteinExistence type="predicted"/>
<feature type="transmembrane region" description="Helical" evidence="2">
    <location>
        <begin position="30"/>
        <end position="50"/>
    </location>
</feature>
<name>A0A3A3Z3A2_9ACTN</name>
<reference evidence="3 4" key="1">
    <citation type="submission" date="2018-09" db="EMBL/GenBank/DDBJ databases">
        <title>YIM 75000 draft genome.</title>
        <authorList>
            <person name="Tang S."/>
            <person name="Feng Y."/>
        </authorList>
    </citation>
    <scope>NUCLEOTIDE SEQUENCE [LARGE SCALE GENOMIC DNA]</scope>
    <source>
        <strain evidence="3 4">YIM 75000</strain>
    </source>
</reference>
<dbReference type="RefSeq" id="WP_119948808.1">
    <property type="nucleotide sequence ID" value="NZ_QZEZ01000001.1"/>
</dbReference>
<keyword evidence="2" id="KW-1133">Transmembrane helix</keyword>
<feature type="transmembrane region" description="Helical" evidence="2">
    <location>
        <begin position="62"/>
        <end position="82"/>
    </location>
</feature>
<feature type="compositionally biased region" description="Low complexity" evidence="1">
    <location>
        <begin position="1"/>
        <end position="14"/>
    </location>
</feature>
<keyword evidence="4" id="KW-1185">Reference proteome</keyword>
<evidence type="ECO:0000313" key="4">
    <source>
        <dbReference type="Proteomes" id="UP000265614"/>
    </source>
</evidence>
<feature type="region of interest" description="Disordered" evidence="1">
    <location>
        <begin position="1"/>
        <end position="23"/>
    </location>
</feature>
<evidence type="ECO:0000313" key="3">
    <source>
        <dbReference type="EMBL" id="RJK97882.1"/>
    </source>
</evidence>
<accession>A0A3A3Z3A2</accession>
<dbReference type="OrthoDB" id="7067875at2"/>
<feature type="transmembrane region" description="Helical" evidence="2">
    <location>
        <begin position="145"/>
        <end position="163"/>
    </location>
</feature>
<evidence type="ECO:0000256" key="2">
    <source>
        <dbReference type="SAM" id="Phobius"/>
    </source>
</evidence>
<evidence type="ECO:0000256" key="1">
    <source>
        <dbReference type="SAM" id="MobiDB-lite"/>
    </source>
</evidence>
<gene>
    <name evidence="3" type="ORF">D5H78_02620</name>
</gene>
<dbReference type="Proteomes" id="UP000265614">
    <property type="component" value="Unassembled WGS sequence"/>
</dbReference>
<keyword evidence="2" id="KW-0812">Transmembrane</keyword>
<protein>
    <submittedName>
        <fullName evidence="3">Uncharacterized protein</fullName>
    </submittedName>
</protein>
<keyword evidence="2" id="KW-0472">Membrane</keyword>
<feature type="transmembrane region" description="Helical" evidence="2">
    <location>
        <begin position="89"/>
        <end position="106"/>
    </location>
</feature>
<organism evidence="3 4">
    <name type="scientific">Vallicoccus soli</name>
    <dbReference type="NCBI Taxonomy" id="2339232"/>
    <lineage>
        <taxon>Bacteria</taxon>
        <taxon>Bacillati</taxon>
        <taxon>Actinomycetota</taxon>
        <taxon>Actinomycetes</taxon>
        <taxon>Motilibacterales</taxon>
        <taxon>Vallicoccaceae</taxon>
        <taxon>Vallicoccus</taxon>
    </lineage>
</organism>
<dbReference type="AlphaFoldDB" id="A0A3A3Z3A2"/>
<comment type="caution">
    <text evidence="3">The sequence shown here is derived from an EMBL/GenBank/DDBJ whole genome shotgun (WGS) entry which is preliminary data.</text>
</comment>